<organism evidence="1 2">
    <name type="scientific">Caerostris darwini</name>
    <dbReference type="NCBI Taxonomy" id="1538125"/>
    <lineage>
        <taxon>Eukaryota</taxon>
        <taxon>Metazoa</taxon>
        <taxon>Ecdysozoa</taxon>
        <taxon>Arthropoda</taxon>
        <taxon>Chelicerata</taxon>
        <taxon>Arachnida</taxon>
        <taxon>Araneae</taxon>
        <taxon>Araneomorphae</taxon>
        <taxon>Entelegynae</taxon>
        <taxon>Araneoidea</taxon>
        <taxon>Araneidae</taxon>
        <taxon>Caerostris</taxon>
    </lineage>
</organism>
<proteinExistence type="predicted"/>
<keyword evidence="2" id="KW-1185">Reference proteome</keyword>
<accession>A0AAV4SK86</accession>
<comment type="caution">
    <text evidence="1">The sequence shown here is derived from an EMBL/GenBank/DDBJ whole genome shotgun (WGS) entry which is preliminary data.</text>
</comment>
<protein>
    <submittedName>
        <fullName evidence="1">Uncharacterized protein</fullName>
    </submittedName>
</protein>
<gene>
    <name evidence="1" type="ORF">CDAR_531771</name>
</gene>
<dbReference type="EMBL" id="BPLQ01008101">
    <property type="protein sequence ID" value="GIY34828.1"/>
    <property type="molecule type" value="Genomic_DNA"/>
</dbReference>
<evidence type="ECO:0000313" key="1">
    <source>
        <dbReference type="EMBL" id="GIY34828.1"/>
    </source>
</evidence>
<dbReference type="AlphaFoldDB" id="A0AAV4SK86"/>
<name>A0AAV4SK86_9ARAC</name>
<reference evidence="1 2" key="1">
    <citation type="submission" date="2021-06" db="EMBL/GenBank/DDBJ databases">
        <title>Caerostris darwini draft genome.</title>
        <authorList>
            <person name="Kono N."/>
            <person name="Arakawa K."/>
        </authorList>
    </citation>
    <scope>NUCLEOTIDE SEQUENCE [LARGE SCALE GENOMIC DNA]</scope>
</reference>
<sequence length="116" mass="13426">MHVNQKFINTPRRPRIKQDVPSSRTPMSHSKFLIAAKWKQLGKSSGFRFYVGTLCLGSTQQPINDRCLLYFCILLPFSPQEKEKRRDYYDSAIEKEEKCTFIGEEICLFGAFLASP</sequence>
<dbReference type="Proteomes" id="UP001054837">
    <property type="component" value="Unassembled WGS sequence"/>
</dbReference>
<evidence type="ECO:0000313" key="2">
    <source>
        <dbReference type="Proteomes" id="UP001054837"/>
    </source>
</evidence>